<comment type="pathway">
    <text evidence="2">Cofactor biosynthesis; NAD(+) biosynthesis; quinolinate from iminoaspartate: step 1/1.</text>
</comment>
<keyword evidence="4" id="KW-0004">4Fe-4S</keyword>
<dbReference type="InterPro" id="IPR023066">
    <property type="entry name" value="Quinolinate_synth_type2"/>
</dbReference>
<dbReference type="FunFam" id="3.40.50.10800:FF:000001">
    <property type="entry name" value="Quinolinate synthase A"/>
    <property type="match status" value="1"/>
</dbReference>
<dbReference type="Gene3D" id="3.40.50.10800">
    <property type="entry name" value="NadA-like"/>
    <property type="match status" value="3"/>
</dbReference>
<evidence type="ECO:0000256" key="4">
    <source>
        <dbReference type="ARBA" id="ARBA00022485"/>
    </source>
</evidence>
<evidence type="ECO:0000256" key="6">
    <source>
        <dbReference type="ARBA" id="ARBA00022679"/>
    </source>
</evidence>
<keyword evidence="6 10" id="KW-0808">Transferase</keyword>
<dbReference type="PANTHER" id="PTHR30573">
    <property type="entry name" value="QUINOLINATE SYNTHETASE A"/>
    <property type="match status" value="1"/>
</dbReference>
<evidence type="ECO:0000256" key="9">
    <source>
        <dbReference type="ARBA" id="ARBA00023014"/>
    </source>
</evidence>
<dbReference type="Pfam" id="PF02445">
    <property type="entry name" value="NadA"/>
    <property type="match status" value="1"/>
</dbReference>
<dbReference type="UniPathway" id="UPA00253">
    <property type="reaction ID" value="UER00327"/>
</dbReference>
<keyword evidence="7" id="KW-0479">Metal-binding</keyword>
<evidence type="ECO:0000256" key="5">
    <source>
        <dbReference type="ARBA" id="ARBA00022642"/>
    </source>
</evidence>
<dbReference type="GO" id="GO:0051539">
    <property type="term" value="F:4 iron, 4 sulfur cluster binding"/>
    <property type="evidence" value="ECO:0007669"/>
    <property type="project" value="UniProtKB-KW"/>
</dbReference>
<evidence type="ECO:0000313" key="10">
    <source>
        <dbReference type="EMBL" id="OIQ86998.1"/>
    </source>
</evidence>
<organism evidence="10">
    <name type="scientific">mine drainage metagenome</name>
    <dbReference type="NCBI Taxonomy" id="410659"/>
    <lineage>
        <taxon>unclassified sequences</taxon>
        <taxon>metagenomes</taxon>
        <taxon>ecological metagenomes</taxon>
    </lineage>
</organism>
<keyword evidence="9" id="KW-0411">Iron-sulfur</keyword>
<dbReference type="NCBIfam" id="NF006878">
    <property type="entry name" value="PRK09375.1-2"/>
    <property type="match status" value="1"/>
</dbReference>
<accession>A0A1J5QTN6</accession>
<dbReference type="HAMAP" id="MF_00568">
    <property type="entry name" value="NadA_type2"/>
    <property type="match status" value="1"/>
</dbReference>
<evidence type="ECO:0000256" key="8">
    <source>
        <dbReference type="ARBA" id="ARBA00023004"/>
    </source>
</evidence>
<evidence type="ECO:0000256" key="3">
    <source>
        <dbReference type="ARBA" id="ARBA00012669"/>
    </source>
</evidence>
<dbReference type="EC" id="2.5.1.72" evidence="3"/>
<dbReference type="GO" id="GO:0008987">
    <property type="term" value="F:quinolinate synthetase A activity"/>
    <property type="evidence" value="ECO:0007669"/>
    <property type="project" value="InterPro"/>
</dbReference>
<sequence>MVDTVILPGAEALTEQAIDPTLDLHAEIERLRRERKAVILAHYYQDGEIQDLADFVGDSLDLSRKAAATDAEVIVFCGVRFMGEVAKIVSPQKTVLIPDAEAGCSLEDSCRPEAFKAFRDQHPDHIALTYINCSAEVKALSDVIVTSSNAEAILAQMPADKPILFAPDRHLGSYLARKTGRDMTLWPGSCIIHEQFSERELIKLKTQHPKALVAAHPECPEGILAHADHVGSTRSILDFVLASPADSFIIATEQHIIHQMQKAAPHKTFIPAAGADGSCDCARCPFMAKNTLEKIYLALKNDAPRIEMPEALRQDALKPLQRMLDLSVNVNVSKPSL</sequence>
<dbReference type="InterPro" id="IPR003473">
    <property type="entry name" value="NadA"/>
</dbReference>
<dbReference type="GO" id="GO:0005829">
    <property type="term" value="C:cytosol"/>
    <property type="evidence" value="ECO:0007669"/>
    <property type="project" value="TreeGrafter"/>
</dbReference>
<keyword evidence="5" id="KW-0662">Pyridine nucleotide biosynthesis</keyword>
<comment type="cofactor">
    <cofactor evidence="1">
        <name>[4Fe-4S] cluster</name>
        <dbReference type="ChEBI" id="CHEBI:49883"/>
    </cofactor>
</comment>
<comment type="caution">
    <text evidence="10">The sequence shown here is derived from an EMBL/GenBank/DDBJ whole genome shotgun (WGS) entry which is preliminary data.</text>
</comment>
<evidence type="ECO:0000256" key="7">
    <source>
        <dbReference type="ARBA" id="ARBA00022723"/>
    </source>
</evidence>
<dbReference type="AlphaFoldDB" id="A0A1J5QTN6"/>
<name>A0A1J5QTN6_9ZZZZ</name>
<dbReference type="PANTHER" id="PTHR30573:SF0">
    <property type="entry name" value="QUINOLINATE SYNTHASE, CHLOROPLASTIC"/>
    <property type="match status" value="1"/>
</dbReference>
<dbReference type="EMBL" id="MLJW01000447">
    <property type="protein sequence ID" value="OIQ86998.1"/>
    <property type="molecule type" value="Genomic_DNA"/>
</dbReference>
<dbReference type="GO" id="GO:0046872">
    <property type="term" value="F:metal ion binding"/>
    <property type="evidence" value="ECO:0007669"/>
    <property type="project" value="UniProtKB-KW"/>
</dbReference>
<dbReference type="SUPFAM" id="SSF142754">
    <property type="entry name" value="NadA-like"/>
    <property type="match status" value="1"/>
</dbReference>
<dbReference type="NCBIfam" id="TIGR00550">
    <property type="entry name" value="nadA"/>
    <property type="match status" value="1"/>
</dbReference>
<keyword evidence="8" id="KW-0408">Iron</keyword>
<proteinExistence type="inferred from homology"/>
<reference evidence="10" key="1">
    <citation type="submission" date="2016-10" db="EMBL/GenBank/DDBJ databases">
        <title>Sequence of Gallionella enrichment culture.</title>
        <authorList>
            <person name="Poehlein A."/>
            <person name="Muehling M."/>
            <person name="Daniel R."/>
        </authorList>
    </citation>
    <scope>NUCLEOTIDE SEQUENCE</scope>
</reference>
<evidence type="ECO:0000256" key="1">
    <source>
        <dbReference type="ARBA" id="ARBA00001966"/>
    </source>
</evidence>
<dbReference type="InterPro" id="IPR036094">
    <property type="entry name" value="NadA_sf"/>
</dbReference>
<dbReference type="GO" id="GO:0034628">
    <property type="term" value="P:'de novo' NAD+ biosynthetic process from L-aspartate"/>
    <property type="evidence" value="ECO:0007669"/>
    <property type="project" value="TreeGrafter"/>
</dbReference>
<evidence type="ECO:0000256" key="2">
    <source>
        <dbReference type="ARBA" id="ARBA00005065"/>
    </source>
</evidence>
<protein>
    <recommendedName>
        <fullName evidence="3">quinolinate synthase</fullName>
        <ecNumber evidence="3">2.5.1.72</ecNumber>
    </recommendedName>
</protein>
<gene>
    <name evidence="10" type="primary">nadA_10</name>
    <name evidence="10" type="ORF">GALL_311560</name>
</gene>